<evidence type="ECO:0000313" key="14">
    <source>
        <dbReference type="Proteomes" id="UP000224006"/>
    </source>
</evidence>
<dbReference type="Gene3D" id="2.60.40.1730">
    <property type="entry name" value="tricorn interacting facor f3 domain"/>
    <property type="match status" value="1"/>
</dbReference>
<keyword evidence="3 13" id="KW-0031">Aminopeptidase</keyword>
<accession>A0A2A9MBT6</accession>
<dbReference type="Pfam" id="PF17900">
    <property type="entry name" value="Peptidase_M1_N"/>
    <property type="match status" value="1"/>
</dbReference>
<dbReference type="Proteomes" id="UP000224006">
    <property type="component" value="Chromosome V"/>
</dbReference>
<dbReference type="Pfam" id="PF01433">
    <property type="entry name" value="Peptidase_M1"/>
    <property type="match status" value="1"/>
</dbReference>
<evidence type="ECO:0000256" key="1">
    <source>
        <dbReference type="ARBA" id="ARBA00001947"/>
    </source>
</evidence>
<comment type="caution">
    <text evidence="13">The sequence shown here is derived from an EMBL/GenBank/DDBJ whole genome shotgun (WGS) entry which is preliminary data.</text>
</comment>
<dbReference type="RefSeq" id="XP_029219338.1">
    <property type="nucleotide sequence ID" value="XM_029364630.1"/>
</dbReference>
<dbReference type="InterPro" id="IPR038438">
    <property type="entry name" value="PepN_Ig-like_sf"/>
</dbReference>
<dbReference type="CDD" id="cd09600">
    <property type="entry name" value="M1_APN"/>
    <property type="match status" value="1"/>
</dbReference>
<feature type="domain" description="Peptidase M1 alanyl aminopeptidase C-terminal" evidence="11">
    <location>
        <begin position="643"/>
        <end position="984"/>
    </location>
</feature>
<evidence type="ECO:0000256" key="8">
    <source>
        <dbReference type="ARBA" id="ARBA00023049"/>
    </source>
</evidence>
<dbReference type="PANTHER" id="PTHR46322">
    <property type="entry name" value="PUROMYCIN-SENSITIVE AMINOPEPTIDASE"/>
    <property type="match status" value="1"/>
</dbReference>
<dbReference type="Gene3D" id="1.10.390.10">
    <property type="entry name" value="Neutral Protease Domain 2"/>
    <property type="match status" value="1"/>
</dbReference>
<evidence type="ECO:0000259" key="11">
    <source>
        <dbReference type="Pfam" id="PF17432"/>
    </source>
</evidence>
<dbReference type="EMBL" id="NWUJ01000005">
    <property type="protein sequence ID" value="PFH35329.1"/>
    <property type="molecule type" value="Genomic_DNA"/>
</dbReference>
<feature type="domain" description="Peptidase M1 alanyl aminopeptidase Ig-like fold" evidence="10">
    <location>
        <begin position="539"/>
        <end position="636"/>
    </location>
</feature>
<feature type="domain" description="Peptidase M1 membrane alanine aminopeptidase" evidence="9">
    <location>
        <begin position="320"/>
        <end position="531"/>
    </location>
</feature>
<dbReference type="InterPro" id="IPR027268">
    <property type="entry name" value="Peptidase_M4/M1_CTD_sf"/>
</dbReference>
<proteinExistence type="inferred from homology"/>
<dbReference type="InterPro" id="IPR045357">
    <property type="entry name" value="Aminopeptidase_N-like_N"/>
</dbReference>
<keyword evidence="7" id="KW-0862">Zinc</keyword>
<dbReference type="InterPro" id="IPR014782">
    <property type="entry name" value="Peptidase_M1_dom"/>
</dbReference>
<dbReference type="STRING" id="94643.A0A2A9MBT6"/>
<dbReference type="KEGG" id="bbes:BESB_062160"/>
<dbReference type="InterPro" id="IPR024601">
    <property type="entry name" value="Peptidase_M1_pepN_C"/>
</dbReference>
<dbReference type="PANTHER" id="PTHR46322:SF1">
    <property type="entry name" value="PUROMYCIN-SENSITIVE AMINOPEPTIDASE"/>
    <property type="match status" value="1"/>
</dbReference>
<evidence type="ECO:0000259" key="12">
    <source>
        <dbReference type="Pfam" id="PF17900"/>
    </source>
</evidence>
<gene>
    <name evidence="13" type="ORF">BESB_062160</name>
</gene>
<evidence type="ECO:0000256" key="3">
    <source>
        <dbReference type="ARBA" id="ARBA00022438"/>
    </source>
</evidence>
<evidence type="ECO:0000259" key="9">
    <source>
        <dbReference type="Pfam" id="PF01433"/>
    </source>
</evidence>
<dbReference type="GeneID" id="40311144"/>
<dbReference type="FunFam" id="3.30.2010.30:FF:000002">
    <property type="entry name" value="Putative aminopeptidase N"/>
    <property type="match status" value="1"/>
</dbReference>
<dbReference type="Gene3D" id="1.25.50.10">
    <property type="entry name" value="Peptidase M1, alanyl aminopeptidase, C-terminal domain"/>
    <property type="match status" value="1"/>
</dbReference>
<protein>
    <submittedName>
        <fullName evidence="13">Putative aminopeptidase n</fullName>
    </submittedName>
</protein>
<keyword evidence="8" id="KW-0482">Metalloprotease</keyword>
<dbReference type="Pfam" id="PF11940">
    <property type="entry name" value="DUF3458"/>
    <property type="match status" value="1"/>
</dbReference>
<dbReference type="GO" id="GO:0008237">
    <property type="term" value="F:metallopeptidase activity"/>
    <property type="evidence" value="ECO:0007669"/>
    <property type="project" value="UniProtKB-KW"/>
</dbReference>
<evidence type="ECO:0000256" key="7">
    <source>
        <dbReference type="ARBA" id="ARBA00022833"/>
    </source>
</evidence>
<evidence type="ECO:0000259" key="10">
    <source>
        <dbReference type="Pfam" id="PF11940"/>
    </source>
</evidence>
<dbReference type="InterPro" id="IPR037144">
    <property type="entry name" value="Peptidase_M1_pepN_C_sf"/>
</dbReference>
<comment type="cofactor">
    <cofactor evidence="1">
        <name>Zn(2+)</name>
        <dbReference type="ChEBI" id="CHEBI:29105"/>
    </cofactor>
</comment>
<evidence type="ECO:0000256" key="4">
    <source>
        <dbReference type="ARBA" id="ARBA00022670"/>
    </source>
</evidence>
<feature type="domain" description="Aminopeptidase N-like N-terminal" evidence="12">
    <location>
        <begin position="201"/>
        <end position="281"/>
    </location>
</feature>
<dbReference type="InterPro" id="IPR042097">
    <property type="entry name" value="Aminopeptidase_N-like_N_sf"/>
</dbReference>
<keyword evidence="6" id="KW-0378">Hydrolase</keyword>
<keyword evidence="5" id="KW-0479">Metal-binding</keyword>
<evidence type="ECO:0000256" key="2">
    <source>
        <dbReference type="ARBA" id="ARBA00010136"/>
    </source>
</evidence>
<organism evidence="13 14">
    <name type="scientific">Besnoitia besnoiti</name>
    <name type="common">Apicomplexan protozoan</name>
    <dbReference type="NCBI Taxonomy" id="94643"/>
    <lineage>
        <taxon>Eukaryota</taxon>
        <taxon>Sar</taxon>
        <taxon>Alveolata</taxon>
        <taxon>Apicomplexa</taxon>
        <taxon>Conoidasida</taxon>
        <taxon>Coccidia</taxon>
        <taxon>Eucoccidiorida</taxon>
        <taxon>Eimeriorina</taxon>
        <taxon>Sarcocystidae</taxon>
        <taxon>Besnoitia</taxon>
    </lineage>
</organism>
<dbReference type="InterPro" id="IPR035414">
    <property type="entry name" value="Peptidase_M1_pepN_Ig-like"/>
</dbReference>
<dbReference type="OrthoDB" id="10031169at2759"/>
<dbReference type="GO" id="GO:0006508">
    <property type="term" value="P:proteolysis"/>
    <property type="evidence" value="ECO:0007669"/>
    <property type="project" value="UniProtKB-KW"/>
</dbReference>
<dbReference type="SUPFAM" id="SSF55486">
    <property type="entry name" value="Metalloproteases ('zincins'), catalytic domain"/>
    <property type="match status" value="1"/>
</dbReference>
<evidence type="ECO:0000256" key="5">
    <source>
        <dbReference type="ARBA" id="ARBA00022723"/>
    </source>
</evidence>
<reference evidence="13 14" key="1">
    <citation type="submission" date="2017-09" db="EMBL/GenBank/DDBJ databases">
        <title>Genome sequencing of Besnoitia besnoiti strain Bb-Ger1.</title>
        <authorList>
            <person name="Schares G."/>
            <person name="Venepally P."/>
            <person name="Lorenzi H.A."/>
        </authorList>
    </citation>
    <scope>NUCLEOTIDE SEQUENCE [LARGE SCALE GENOMIC DNA]</scope>
    <source>
        <strain evidence="13 14">Bb-Ger1</strain>
    </source>
</reference>
<dbReference type="SUPFAM" id="SSF63737">
    <property type="entry name" value="Leukotriene A4 hydrolase N-terminal domain"/>
    <property type="match status" value="1"/>
</dbReference>
<dbReference type="PRINTS" id="PR00756">
    <property type="entry name" value="ALADIPTASE"/>
</dbReference>
<dbReference type="Pfam" id="PF17432">
    <property type="entry name" value="DUF3458_C"/>
    <property type="match status" value="1"/>
</dbReference>
<dbReference type="FunFam" id="2.60.40.1840:FF:000001">
    <property type="entry name" value="Aminopeptidase N"/>
    <property type="match status" value="1"/>
</dbReference>
<keyword evidence="14" id="KW-1185">Reference proteome</keyword>
<dbReference type="Gene3D" id="3.30.2010.30">
    <property type="match status" value="1"/>
</dbReference>
<dbReference type="GO" id="GO:0004177">
    <property type="term" value="F:aminopeptidase activity"/>
    <property type="evidence" value="ECO:0007669"/>
    <property type="project" value="UniProtKB-KW"/>
</dbReference>
<dbReference type="InterPro" id="IPR001930">
    <property type="entry name" value="Peptidase_M1"/>
</dbReference>
<name>A0A2A9MBT6_BESBE</name>
<comment type="similarity">
    <text evidence="2">Belongs to the peptidase M1 family.</text>
</comment>
<dbReference type="AlphaFoldDB" id="A0A2A9MBT6"/>
<evidence type="ECO:0000313" key="13">
    <source>
        <dbReference type="EMBL" id="PFH35329.1"/>
    </source>
</evidence>
<dbReference type="NCBIfam" id="TIGR02414">
    <property type="entry name" value="pepN_proteo"/>
    <property type="match status" value="1"/>
</dbReference>
<dbReference type="Gene3D" id="2.60.40.1840">
    <property type="match status" value="1"/>
</dbReference>
<sequence>METAALLRSPQGGVPGCSRAVPHRLCGSLLLGVLLAFLSCVSIDKGLLRSEKGCAAGLVRGVFASSGPEETPGDEKQPTGLKRLDYTPPDFFVEHAYVEVDLNDDDTTVTSLLTLHRRAGAELRDLVLDGDSNLVVGSVALGATVPTDAASEGVSEGDARVQYSRTEDNGLVIPAGLLPETASERFVLKTVVSVNPKANLALSGLYKSGDIFVTQNEPAGFRRITFFLDRPDVLATYRVRILAARSLPVLLSNGDKVLEGSAPGNRHFAEFVDRFPKPSYLFAIVAGELASISEDFVTQSGRLVKVSIYATPEKKRNLGWALRALLKAMRWDEERFGREYEYSEFRVVCVDSFNAGAMENTSLNIFVCKLLLADEATSTDADHKHVLNVIAHEYFHNWTGNRVTCRDWFQLTLKEGLTVFRDQQFTAEATSRPVQRIEDVQTILSAQFGEDSGPLAHPIRPDSYQSVDNLYTTTVYEKGAEVVRMYQTILGEQGFRRGMDLYFQRHDGQAVTCDDFRAAMADANGRDFSQFGRWYSQAGTPEVTVVSSSYDADDRELVITLSQRTPPTPGQLTKRPLHIPVAVGCIGKQSKLDVLTPDATQVLELTEELQTFILADVEEDCVLSVLRDFSAPVKLVFPSQTRDDLTFLMAHDSDAVNKWRAAQALSLDVLRARIAQFETRVANGAAQRDWAIRNDFFDTLPDSYVSAMKTIVTAPELEMGHDIKALTLDLPDAGELELEVEVINPEAIDAARVSVRRDIGRVLKAELRRLYRALTLPPGTPESAADTSDWGRRRLRNVVLAFLAGERDGAAAQLALRHFDAASVMTDKVAALRVLTHIPGEEKERAFAQFHRDAAGNKLLHDKWLALQALSSATDTPARVAYLAHHADFDRFRPSAVYALFRVFSSASCAFHQTDGAGYAVLAEFIEEIDPHNPTVAANLAEAFSNWRRYEATRRDAMRATLESLRAIPNISPALEEVVEKALAPAPEDRE</sequence>
<keyword evidence="4" id="KW-0645">Protease</keyword>
<evidence type="ECO:0000256" key="6">
    <source>
        <dbReference type="ARBA" id="ARBA00022801"/>
    </source>
</evidence>
<dbReference type="VEuPathDB" id="ToxoDB:BESB_062160"/>
<dbReference type="InterPro" id="IPR012779">
    <property type="entry name" value="Peptidase_M1_pepN"/>
</dbReference>
<dbReference type="GO" id="GO:0008270">
    <property type="term" value="F:zinc ion binding"/>
    <property type="evidence" value="ECO:0007669"/>
    <property type="project" value="InterPro"/>
</dbReference>